<dbReference type="OrthoDB" id="671439at2759"/>
<accession>S3CLA2</accession>
<dbReference type="PANTHER" id="PTHR14209:SF19">
    <property type="entry name" value="ISOAMYL ACETATE-HYDROLYZING ESTERASE 1 HOMOLOG"/>
    <property type="match status" value="1"/>
</dbReference>
<proteinExistence type="predicted"/>
<dbReference type="VEuPathDB" id="FungiDB:F503_07919"/>
<sequence length="272" mass="29407">MAKPYPQVVLFGDSLFQGATETQDGFSLQGALSAYGIRRFDIINRGLSGYNTSQALRVLPSVFPLPKASDDAYVPKIAYLVVLLGANDAALPATVDNQHIPLAEYKANLKSIITHPNILAHKPEKIIVVTPPPVDSIRLAEYESLVSGQQQPVSRLARVSAEYSKAAREVGESVPGVQVVDLHKSLTDLAVARTPGYDPKSGIPLGDKESKRGYLANLLTDGLHLSGEGYRVLWEELKPHLAPPSTDDESGGWAYPSWRLAPLYNAAAAKEK</sequence>
<dbReference type="eggNOG" id="KOG3035">
    <property type="taxonomic scope" value="Eukaryota"/>
</dbReference>
<dbReference type="CDD" id="cd01838">
    <property type="entry name" value="Isoamyl_acetate_hydrolase_like"/>
    <property type="match status" value="1"/>
</dbReference>
<dbReference type="HOGENOM" id="CLU_051989_0_0_1"/>
<evidence type="ECO:0000259" key="1">
    <source>
        <dbReference type="Pfam" id="PF13472"/>
    </source>
</evidence>
<dbReference type="Proteomes" id="UP000016923">
    <property type="component" value="Unassembled WGS sequence"/>
</dbReference>
<dbReference type="STRING" id="1262450.S3CLA2"/>
<dbReference type="EMBL" id="KE148151">
    <property type="protein sequence ID" value="EPE07268.1"/>
    <property type="molecule type" value="Genomic_DNA"/>
</dbReference>
<dbReference type="PANTHER" id="PTHR14209">
    <property type="entry name" value="ISOAMYL ACETATE-HYDROLYZING ESTERASE 1"/>
    <property type="match status" value="1"/>
</dbReference>
<dbReference type="AlphaFoldDB" id="S3CLA2"/>
<gene>
    <name evidence="2" type="ORF">F503_07919</name>
</gene>
<keyword evidence="3" id="KW-1185">Reference proteome</keyword>
<dbReference type="OMA" id="VPIDRYK"/>
<reference evidence="2 3" key="1">
    <citation type="journal article" date="2013" name="BMC Genomics">
        <title>The genome and transcriptome of the pine saprophyte Ophiostoma piceae, and a comparison with the bark beetle-associated pine pathogen Grosmannia clavigera.</title>
        <authorList>
            <person name="Haridas S."/>
            <person name="Wang Y."/>
            <person name="Lim L."/>
            <person name="Massoumi Alamouti S."/>
            <person name="Jackman S."/>
            <person name="Docking R."/>
            <person name="Robertson G."/>
            <person name="Birol I."/>
            <person name="Bohlmann J."/>
            <person name="Breuil C."/>
        </authorList>
    </citation>
    <scope>NUCLEOTIDE SEQUENCE [LARGE SCALE GENOMIC DNA]</scope>
    <source>
        <strain evidence="2 3">UAMH 11346</strain>
    </source>
</reference>
<dbReference type="SUPFAM" id="SSF52266">
    <property type="entry name" value="SGNH hydrolase"/>
    <property type="match status" value="1"/>
</dbReference>
<dbReference type="GO" id="GO:0016787">
    <property type="term" value="F:hydrolase activity"/>
    <property type="evidence" value="ECO:0007669"/>
    <property type="project" value="UniProtKB-KW"/>
</dbReference>
<organism evidence="2 3">
    <name type="scientific">Ophiostoma piceae (strain UAMH 11346)</name>
    <name type="common">Sap stain fungus</name>
    <dbReference type="NCBI Taxonomy" id="1262450"/>
    <lineage>
        <taxon>Eukaryota</taxon>
        <taxon>Fungi</taxon>
        <taxon>Dikarya</taxon>
        <taxon>Ascomycota</taxon>
        <taxon>Pezizomycotina</taxon>
        <taxon>Sordariomycetes</taxon>
        <taxon>Sordariomycetidae</taxon>
        <taxon>Ophiostomatales</taxon>
        <taxon>Ophiostomataceae</taxon>
        <taxon>Ophiostoma</taxon>
    </lineage>
</organism>
<evidence type="ECO:0000313" key="3">
    <source>
        <dbReference type="Proteomes" id="UP000016923"/>
    </source>
</evidence>
<feature type="domain" description="SGNH hydrolase-type esterase" evidence="1">
    <location>
        <begin position="10"/>
        <end position="232"/>
    </location>
</feature>
<dbReference type="InterPro" id="IPR013830">
    <property type="entry name" value="SGNH_hydro"/>
</dbReference>
<evidence type="ECO:0000313" key="2">
    <source>
        <dbReference type="EMBL" id="EPE07268.1"/>
    </source>
</evidence>
<protein>
    <submittedName>
        <fullName evidence="2">Gdsl lipase acylhydrolase family protein</fullName>
    </submittedName>
</protein>
<dbReference type="Gene3D" id="3.40.50.1110">
    <property type="entry name" value="SGNH hydrolase"/>
    <property type="match status" value="1"/>
</dbReference>
<dbReference type="Pfam" id="PF13472">
    <property type="entry name" value="Lipase_GDSL_2"/>
    <property type="match status" value="1"/>
</dbReference>
<dbReference type="InterPro" id="IPR045136">
    <property type="entry name" value="Iah1-like"/>
</dbReference>
<keyword evidence="2" id="KW-0378">Hydrolase</keyword>
<name>S3CLA2_OPHP1</name>
<dbReference type="InterPro" id="IPR036514">
    <property type="entry name" value="SGNH_hydro_sf"/>
</dbReference>